<accession>A0ABR1PWF4</accession>
<evidence type="ECO:0008006" key="5">
    <source>
        <dbReference type="Google" id="ProtNLM"/>
    </source>
</evidence>
<dbReference type="PANTHER" id="PTHR41814:SF1">
    <property type="entry name" value="CELLULASE"/>
    <property type="match status" value="1"/>
</dbReference>
<feature type="compositionally biased region" description="Basic and acidic residues" evidence="2">
    <location>
        <begin position="412"/>
        <end position="422"/>
    </location>
</feature>
<protein>
    <recommendedName>
        <fullName evidence="5">Type I-U CRISPR-associated protein Csx17</fullName>
    </recommendedName>
</protein>
<dbReference type="InterPro" id="IPR012341">
    <property type="entry name" value="6hp_glycosidase-like_sf"/>
</dbReference>
<dbReference type="SUPFAM" id="SSF48208">
    <property type="entry name" value="Six-hairpin glycosidases"/>
    <property type="match status" value="1"/>
</dbReference>
<dbReference type="InterPro" id="IPR010905">
    <property type="entry name" value="Glyco_hydro_88"/>
</dbReference>
<dbReference type="Proteomes" id="UP001391051">
    <property type="component" value="Unassembled WGS sequence"/>
</dbReference>
<dbReference type="InterPro" id="IPR008928">
    <property type="entry name" value="6-hairpin_glycosidase_sf"/>
</dbReference>
<evidence type="ECO:0000256" key="1">
    <source>
        <dbReference type="ARBA" id="ARBA00022801"/>
    </source>
</evidence>
<dbReference type="RefSeq" id="XP_066694109.1">
    <property type="nucleotide sequence ID" value="XM_066849966.1"/>
</dbReference>
<evidence type="ECO:0000313" key="4">
    <source>
        <dbReference type="Proteomes" id="UP001391051"/>
    </source>
</evidence>
<dbReference type="EMBL" id="JAQQWE010000009">
    <property type="protein sequence ID" value="KAK7941357.1"/>
    <property type="molecule type" value="Genomic_DNA"/>
</dbReference>
<evidence type="ECO:0000256" key="2">
    <source>
        <dbReference type="SAM" id="MobiDB-lite"/>
    </source>
</evidence>
<name>A0ABR1PWF4_9PEZI</name>
<reference evidence="3 4" key="1">
    <citation type="submission" date="2023-01" db="EMBL/GenBank/DDBJ databases">
        <title>Analysis of 21 Apiospora genomes using comparative genomics revels a genus with tremendous synthesis potential of carbohydrate active enzymes and secondary metabolites.</title>
        <authorList>
            <person name="Sorensen T."/>
        </authorList>
    </citation>
    <scope>NUCLEOTIDE SEQUENCE [LARGE SCALE GENOMIC DNA]</scope>
    <source>
        <strain evidence="3 4">CBS 24483</strain>
    </source>
</reference>
<feature type="region of interest" description="Disordered" evidence="2">
    <location>
        <begin position="399"/>
        <end position="422"/>
    </location>
</feature>
<dbReference type="Pfam" id="PF07470">
    <property type="entry name" value="Glyco_hydro_88"/>
    <property type="match status" value="1"/>
</dbReference>
<dbReference type="PANTHER" id="PTHR41814">
    <property type="entry name" value="EXPRESSED PROTEIN"/>
    <property type="match status" value="1"/>
</dbReference>
<gene>
    <name evidence="3" type="ORF">PG986_013744</name>
</gene>
<proteinExistence type="predicted"/>
<sequence length="422" mass="45105">MSAELINNVIAQGQRLAIHSWEYGTFAEALLEWHHPQFSVFGPDPFPNGKVPVLQVDDVQSLSYAKPHIWTNQSTLVDGDGAAGDPASLGVSAILIGQTQPAYLAAAGRQVDHLLTAVPRWPNGAISHREAVAELWADFVYMAPPALAYWAAQTADAGLLAEVLRQCSLYRDVLGVPLPLPLKKSGAGGNSSSNEDPFAAGGLWHHIIGPETQDLGIWSTGNAWAAAGMTRVLATALKFPQNSNSTKTKKKSKNLDAGIQTVKAIVRDILDAAIALDQAEPNEPLLRNYLNDTTWFGELSGTTLLTATVYRLAVLAPDEFGGGAGGDKNKNGSSDSNNKYVQWADAKRPEIIARVNAQGLLSPVINPLNWGDRTPGTESPEAQAFALLMFAAWRDYQEAGRKKGTGTTPPGKGKDRGKGNLT</sequence>
<comment type="caution">
    <text evidence="3">The sequence shown here is derived from an EMBL/GenBank/DDBJ whole genome shotgun (WGS) entry which is preliminary data.</text>
</comment>
<organism evidence="3 4">
    <name type="scientific">Apiospora aurea</name>
    <dbReference type="NCBI Taxonomy" id="335848"/>
    <lineage>
        <taxon>Eukaryota</taxon>
        <taxon>Fungi</taxon>
        <taxon>Dikarya</taxon>
        <taxon>Ascomycota</taxon>
        <taxon>Pezizomycotina</taxon>
        <taxon>Sordariomycetes</taxon>
        <taxon>Xylariomycetidae</taxon>
        <taxon>Amphisphaeriales</taxon>
        <taxon>Apiosporaceae</taxon>
        <taxon>Apiospora</taxon>
    </lineage>
</organism>
<dbReference type="Gene3D" id="1.50.10.10">
    <property type="match status" value="1"/>
</dbReference>
<keyword evidence="1" id="KW-0378">Hydrolase</keyword>
<dbReference type="GeneID" id="92083028"/>
<evidence type="ECO:0000313" key="3">
    <source>
        <dbReference type="EMBL" id="KAK7941357.1"/>
    </source>
</evidence>
<keyword evidence="4" id="KW-1185">Reference proteome</keyword>